<reference evidence="2" key="1">
    <citation type="submission" date="2019-05" db="EMBL/GenBank/DDBJ databases">
        <title>The complete genome of Escherichia coli phage Pisces.</title>
        <authorList>
            <person name="Diaz H."/>
            <person name="Graham K."/>
            <person name="Moreland R."/>
            <person name="Liu M."/>
            <person name="Ramsey J."/>
        </authorList>
    </citation>
    <scope>NUCLEOTIDE SEQUENCE [LARGE SCALE GENOMIC DNA]</scope>
</reference>
<dbReference type="Proteomes" id="UP000322031">
    <property type="component" value="Segment"/>
</dbReference>
<dbReference type="EMBL" id="MK903277">
    <property type="protein sequence ID" value="QEG09593.1"/>
    <property type="molecule type" value="Genomic_DNA"/>
</dbReference>
<dbReference type="Pfam" id="PF11090">
    <property type="entry name" value="Phage_T7_Gp13"/>
    <property type="match status" value="1"/>
</dbReference>
<organism evidence="1 2">
    <name type="scientific">Escherichia phage Pisces</name>
    <dbReference type="NCBI Taxonomy" id="2591102"/>
    <lineage>
        <taxon>Viruses</taxon>
        <taxon>Duplodnaviria</taxon>
        <taxon>Heunggongvirae</taxon>
        <taxon>Uroviricota</taxon>
        <taxon>Caudoviricetes</taxon>
        <taxon>Autographivirales</taxon>
        <taxon>Autotranscriptaviridae</taxon>
        <taxon>Studiervirinae</taxon>
        <taxon>Kayfunavirus</taxon>
        <taxon>Kayfunavirus pisces</taxon>
    </lineage>
</organism>
<name>A0A5B9NFI8_9CAUD</name>
<evidence type="ECO:0000313" key="1">
    <source>
        <dbReference type="EMBL" id="QEG09593.1"/>
    </source>
</evidence>
<protein>
    <submittedName>
        <fullName evidence="1">Internal capsid protein</fullName>
    </submittedName>
</protein>
<keyword evidence="2" id="KW-1185">Reference proteome</keyword>
<proteinExistence type="predicted"/>
<gene>
    <name evidence="1" type="ORF">CPT_Pisces_039</name>
</gene>
<evidence type="ECO:0000313" key="2">
    <source>
        <dbReference type="Proteomes" id="UP000322031"/>
    </source>
</evidence>
<dbReference type="InterPro" id="IPR020335">
    <property type="entry name" value="Phage_T7_Gp13"/>
</dbReference>
<sequence>MYIRKATEQDVLSFEIAIDDINELMAHDPRRDLKSVLLSHLTPSSVVLVDALGTVYAYGGNQGDNVWFVTSRLVSRLSKAEKREFGLHIARYRDLMLDQFPVLWNYVWSGNKSHIRFLRLLGAKFHPEVTISPVTGERFQLFTISKEDVCVNP</sequence>
<accession>A0A5B9NFI8</accession>